<gene>
    <name evidence="11" type="ORF">K460DRAFT_408307</name>
</gene>
<evidence type="ECO:0000256" key="4">
    <source>
        <dbReference type="ARBA" id="ARBA00023034"/>
    </source>
</evidence>
<dbReference type="InterPro" id="IPR016024">
    <property type="entry name" value="ARM-type_fold"/>
</dbReference>
<comment type="subcellular location">
    <subcellularLocation>
        <location evidence="1">Golgi apparatus membrane</location>
        <topology evidence="1">Peripheral membrane protein</topology>
    </subcellularLocation>
</comment>
<dbReference type="GO" id="GO:0005802">
    <property type="term" value="C:trans-Golgi network"/>
    <property type="evidence" value="ECO:0007669"/>
    <property type="project" value="TreeGrafter"/>
</dbReference>
<dbReference type="InterPro" id="IPR007249">
    <property type="entry name" value="DOP1_N"/>
</dbReference>
<feature type="compositionally biased region" description="Polar residues" evidence="7">
    <location>
        <begin position="367"/>
        <end position="377"/>
    </location>
</feature>
<comment type="caution">
    <text evidence="11">The sequence shown here is derived from an EMBL/GenBank/DDBJ whole genome shotgun (WGS) entry which is preliminary data.</text>
</comment>
<dbReference type="GO" id="GO:0000139">
    <property type="term" value="C:Golgi membrane"/>
    <property type="evidence" value="ECO:0007669"/>
    <property type="project" value="UniProtKB-SubCell"/>
</dbReference>
<keyword evidence="4" id="KW-0333">Golgi apparatus</keyword>
<dbReference type="InterPro" id="IPR056457">
    <property type="entry name" value="DOP1_C"/>
</dbReference>
<proteinExistence type="inferred from homology"/>
<evidence type="ECO:0000259" key="10">
    <source>
        <dbReference type="Pfam" id="PF24598"/>
    </source>
</evidence>
<feature type="compositionally biased region" description="Low complexity" evidence="7">
    <location>
        <begin position="13"/>
        <end position="28"/>
    </location>
</feature>
<feature type="domain" description="DOP1 N-terminal" evidence="8">
    <location>
        <begin position="39"/>
        <end position="363"/>
    </location>
</feature>
<accession>A0A9P4GEG5</accession>
<keyword evidence="5" id="KW-0472">Membrane</keyword>
<evidence type="ECO:0000256" key="3">
    <source>
        <dbReference type="ARBA" id="ARBA00022927"/>
    </source>
</evidence>
<dbReference type="GO" id="GO:0005768">
    <property type="term" value="C:endosome"/>
    <property type="evidence" value="ECO:0007669"/>
    <property type="project" value="TreeGrafter"/>
</dbReference>
<name>A0A9P4GEG5_9PLEO</name>
<organism evidence="11 12">
    <name type="scientific">Cucurbitaria berberidis CBS 394.84</name>
    <dbReference type="NCBI Taxonomy" id="1168544"/>
    <lineage>
        <taxon>Eukaryota</taxon>
        <taxon>Fungi</taxon>
        <taxon>Dikarya</taxon>
        <taxon>Ascomycota</taxon>
        <taxon>Pezizomycotina</taxon>
        <taxon>Dothideomycetes</taxon>
        <taxon>Pleosporomycetidae</taxon>
        <taxon>Pleosporales</taxon>
        <taxon>Pleosporineae</taxon>
        <taxon>Cucurbitariaceae</taxon>
        <taxon>Cucurbitaria</taxon>
    </lineage>
</organism>
<feature type="region of interest" description="Disordered" evidence="7">
    <location>
        <begin position="812"/>
        <end position="831"/>
    </location>
</feature>
<dbReference type="GO" id="GO:0006895">
    <property type="term" value="P:Golgi to endosome transport"/>
    <property type="evidence" value="ECO:0007669"/>
    <property type="project" value="InterPro"/>
</dbReference>
<evidence type="ECO:0000256" key="1">
    <source>
        <dbReference type="ARBA" id="ARBA00004395"/>
    </source>
</evidence>
<keyword evidence="3" id="KW-0653">Protein transport</keyword>
<dbReference type="Pfam" id="PF24598">
    <property type="entry name" value="DOP1_C"/>
    <property type="match status" value="1"/>
</dbReference>
<evidence type="ECO:0000256" key="2">
    <source>
        <dbReference type="ARBA" id="ARBA00022448"/>
    </source>
</evidence>
<sequence length="1859" mass="206116">MSADPTANLQLFSPPGSGRSSPVPRASRNIAEEPLYKKDKGFRRYAAGVERALALWDTAQQEWADYISFLGRLLKALQSHPSEIPVIPHSDTVALRLAQCLNPALPSGVHQKALEVYGYIFSTIGKDALARDLHLYFPGLASVLSFASLSVRPLFLSVFESYILELDGAALRPALKAVILSLLPGLEDETSEDFERMVSALEKLRKAAVDNTDKAIDAKISSSSSHFWQCFFLATITNASRRQGALAFLVRRLPKFGVSNRRNSPPNTLTQNGGLPAEAEAAVSPEPGLLIRCFESGLSDSQLLIQRGFLDLLVSHLPLDSPVLQERISKGDLERLVAAAAGVVSRKDMSLNRRLWAWFLGPEPTASEGSENVTSPTPDKHHASADASTHQAAYFSQYGLEALTNSVLKMVNRRTIIPTERARPFRVCLSLMDRWEVGGLIVPEVFLPALQSVQSYSEGAPRDHVEEVMRSASAFFDGVDSGLIWGKLIYLVTSSLQADATPRDEAIHRMKLAKFVLARFNLKEEDMLLHHMPLMILATIASLNDAFEKTGTSSIDAEVVSLAVEIADSLVQLVPDRALKYDEAMEQGLAAAIKIPRATVFKQIWTFYEDSQGSLDAVDLPFDPTQIGQFTLREASRMFSTSIKSNGSSIPAEMPSKILANLIFKIQQLKAIDEFDPAVVFHHVLSKYAGAYTDIPFSQLSALTAVLVALQTSRPSEPYITPSQLFELVHPLVGCFWQYLSPLMPKYHVESARCMLQLHTIAPTSRIVEAAISSIIVERTSQSATSTSTSDCGRCFATLWTHTIHELSLQSEKRGSIARRPSSNSLLPTSPPPADFHSLLTRPLLLLLDALAEEGSETSTFMRSWLQDLPSLNKVFEVLVLHIQSLQCLVVTNSLAPEKTTQEQRPRRERDDTKECLYYLKHILNILKHPSHLTWVTLAEVSVPWVDLSSLRATLQEWLMHTCLKTLSLQVDRAEAKVEPHIHELHRISVSIITQIYQSPFAAPLRELELEVPLMMRLKSAGPSLQRLLLGAELSALRLRLTRSRHEPMSEPKTPGHPTHRSRLSLAMNRDSEDYEPAPIPPPPQLIDCLKFGFSSPTSRLVLDDWVQFLIEVLPLFADTIFQNLLPLVECLCRQINITFENLKSTFTKDDDPRPSISPESTLVSLINGLEQILAKAHERLMTQETKASANKTPEQPQGFFSNVVSGVFSSDMNPTRTPTANSRLTVLLCFQDTVRMCFAIWSWGGYGQDQGRQDPTSASSFGYTSLRLRNRARRILEHLFAAEALECLETLVVLWARARKDDVQESVVTGLLNVLNGSMPKHTIPAIFNAVYSRTDPSALDVNRLSTLTSDLSDTDLVAFLVEYTKSLEDDAMDEIWQDCTLFLRDVLANPLPHRQILPTLLEFTAVIGQKVDNTNFGEQRRMRRELADIFARILTAIFTTRSMGYIQDTNQVSSTEETSAATNGSRAQKRATDVVSILNSIVPKLPTVLIENDRVAKVVSDISTSVIGPTFRAKAFPDNVSKSVLDLLLGLTKIAQGNKFLKKDIFDAFNDLKFFNTPLPLLQDSWLPILAQWTQSDKERVPELLSRLSAPTTAGIMFGVGATSARQDADRKTQQTLRRIALLVLANPEDAYTPNMPQILEKVVELLTATPASSPSSTTRADVIVLLRAMILKTSPIHLASLWPVVNGELTSALSSLLPNAGNKEHYNNSGVIQTCKLLDELVVLDPDDFQLMEWLFVTDTIDAVYKPSTPLSLQSLTEEISEVLSQYSSAPTVTLHTSSDLTSDESKRTLFLDPLIEALEKEENAAVLDMARGELINRVVRPFLGNLAMNTFEARYGGCEADWQGVWESVVRDAGS</sequence>
<feature type="domain" description="DOP1-like middle TPR" evidence="9">
    <location>
        <begin position="394"/>
        <end position="608"/>
    </location>
</feature>
<dbReference type="Pfam" id="PF04118">
    <property type="entry name" value="Dopey_N"/>
    <property type="match status" value="1"/>
</dbReference>
<evidence type="ECO:0000313" key="12">
    <source>
        <dbReference type="Proteomes" id="UP000800039"/>
    </source>
</evidence>
<dbReference type="Pfam" id="PF24597">
    <property type="entry name" value="TPR_DOP1_M"/>
    <property type="match status" value="1"/>
</dbReference>
<keyword evidence="12" id="KW-1185">Reference proteome</keyword>
<evidence type="ECO:0000259" key="8">
    <source>
        <dbReference type="Pfam" id="PF04118"/>
    </source>
</evidence>
<comment type="similarity">
    <text evidence="6">Belongs to the DOP1 family.</text>
</comment>
<evidence type="ECO:0000256" key="7">
    <source>
        <dbReference type="SAM" id="MobiDB-lite"/>
    </source>
</evidence>
<dbReference type="GO" id="GO:0015031">
    <property type="term" value="P:protein transport"/>
    <property type="evidence" value="ECO:0007669"/>
    <property type="project" value="UniProtKB-KW"/>
</dbReference>
<keyword evidence="2" id="KW-0813">Transport</keyword>
<dbReference type="SUPFAM" id="SSF48371">
    <property type="entry name" value="ARM repeat"/>
    <property type="match status" value="1"/>
</dbReference>
<dbReference type="InterPro" id="IPR040314">
    <property type="entry name" value="DOP1"/>
</dbReference>
<feature type="domain" description="DOP1-like C-terminal" evidence="10">
    <location>
        <begin position="1361"/>
        <end position="1840"/>
    </location>
</feature>
<feature type="region of interest" description="Disordered" evidence="7">
    <location>
        <begin position="365"/>
        <end position="384"/>
    </location>
</feature>
<dbReference type="InterPro" id="IPR056458">
    <property type="entry name" value="TPR_DOP1_M"/>
</dbReference>
<dbReference type="GeneID" id="63854400"/>
<evidence type="ECO:0000256" key="5">
    <source>
        <dbReference type="ARBA" id="ARBA00023136"/>
    </source>
</evidence>
<evidence type="ECO:0000313" key="11">
    <source>
        <dbReference type="EMBL" id="KAF1843991.1"/>
    </source>
</evidence>
<dbReference type="PANTHER" id="PTHR14042">
    <property type="entry name" value="DOPEY-RELATED"/>
    <property type="match status" value="1"/>
</dbReference>
<dbReference type="EMBL" id="ML976617">
    <property type="protein sequence ID" value="KAF1843991.1"/>
    <property type="molecule type" value="Genomic_DNA"/>
</dbReference>
<evidence type="ECO:0000259" key="9">
    <source>
        <dbReference type="Pfam" id="PF24597"/>
    </source>
</evidence>
<protein>
    <submittedName>
        <fullName evidence="11">Cellular morphogenesis regulator dopa</fullName>
    </submittedName>
</protein>
<evidence type="ECO:0000256" key="6">
    <source>
        <dbReference type="ARBA" id="ARBA00046326"/>
    </source>
</evidence>
<feature type="compositionally biased region" description="Polar residues" evidence="7">
    <location>
        <begin position="1"/>
        <end position="11"/>
    </location>
</feature>
<dbReference type="Proteomes" id="UP000800039">
    <property type="component" value="Unassembled WGS sequence"/>
</dbReference>
<dbReference type="PANTHER" id="PTHR14042:SF24">
    <property type="entry name" value="PROTEIN DOPEY-1 HOMOLOG"/>
    <property type="match status" value="1"/>
</dbReference>
<feature type="region of interest" description="Disordered" evidence="7">
    <location>
        <begin position="1"/>
        <end position="28"/>
    </location>
</feature>
<dbReference type="RefSeq" id="XP_040786554.1">
    <property type="nucleotide sequence ID" value="XM_040937150.1"/>
</dbReference>
<dbReference type="OrthoDB" id="297643at2759"/>
<reference evidence="11" key="1">
    <citation type="submission" date="2020-01" db="EMBL/GenBank/DDBJ databases">
        <authorList>
            <consortium name="DOE Joint Genome Institute"/>
            <person name="Haridas S."/>
            <person name="Albert R."/>
            <person name="Binder M."/>
            <person name="Bloem J."/>
            <person name="Labutti K."/>
            <person name="Salamov A."/>
            <person name="Andreopoulos B."/>
            <person name="Baker S.E."/>
            <person name="Barry K."/>
            <person name="Bills G."/>
            <person name="Bluhm B.H."/>
            <person name="Cannon C."/>
            <person name="Castanera R."/>
            <person name="Culley D.E."/>
            <person name="Daum C."/>
            <person name="Ezra D."/>
            <person name="Gonzalez J.B."/>
            <person name="Henrissat B."/>
            <person name="Kuo A."/>
            <person name="Liang C."/>
            <person name="Lipzen A."/>
            <person name="Lutzoni F."/>
            <person name="Magnuson J."/>
            <person name="Mondo S."/>
            <person name="Nolan M."/>
            <person name="Ohm R."/>
            <person name="Pangilinan J."/>
            <person name="Park H.-J."/>
            <person name="Ramirez L."/>
            <person name="Alfaro M."/>
            <person name="Sun H."/>
            <person name="Tritt A."/>
            <person name="Yoshinaga Y."/>
            <person name="Zwiers L.-H."/>
            <person name="Turgeon B.G."/>
            <person name="Goodwin S.B."/>
            <person name="Spatafora J.W."/>
            <person name="Crous P.W."/>
            <person name="Grigoriev I.V."/>
        </authorList>
    </citation>
    <scope>NUCLEOTIDE SEQUENCE</scope>
    <source>
        <strain evidence="11">CBS 394.84</strain>
    </source>
</reference>
<dbReference type="GO" id="GO:0005829">
    <property type="term" value="C:cytosol"/>
    <property type="evidence" value="ECO:0007669"/>
    <property type="project" value="GOC"/>
</dbReference>